<organism evidence="8 9">
    <name type="scientific">Naematelia encephala</name>
    <dbReference type="NCBI Taxonomy" id="71784"/>
    <lineage>
        <taxon>Eukaryota</taxon>
        <taxon>Fungi</taxon>
        <taxon>Dikarya</taxon>
        <taxon>Basidiomycota</taxon>
        <taxon>Agaricomycotina</taxon>
        <taxon>Tremellomycetes</taxon>
        <taxon>Tremellales</taxon>
        <taxon>Naemateliaceae</taxon>
        <taxon>Naematelia</taxon>
    </lineage>
</organism>
<dbReference type="GO" id="GO:0000398">
    <property type="term" value="P:mRNA splicing, via spliceosome"/>
    <property type="evidence" value="ECO:0007669"/>
    <property type="project" value="TreeGrafter"/>
</dbReference>
<evidence type="ECO:0000256" key="2">
    <source>
        <dbReference type="ARBA" id="ARBA00022884"/>
    </source>
</evidence>
<dbReference type="SMART" id="SM00360">
    <property type="entry name" value="RRM"/>
    <property type="match status" value="2"/>
</dbReference>
<feature type="region of interest" description="Disordered" evidence="5">
    <location>
        <begin position="1"/>
        <end position="188"/>
    </location>
</feature>
<keyword evidence="9" id="KW-1185">Reference proteome</keyword>
<dbReference type="InterPro" id="IPR012677">
    <property type="entry name" value="Nucleotide-bd_a/b_plait_sf"/>
</dbReference>
<comment type="subcellular location">
    <subcellularLocation>
        <location evidence="1">Nucleus</location>
    </subcellularLocation>
</comment>
<dbReference type="OrthoDB" id="29523at2759"/>
<feature type="compositionally biased region" description="Basic and acidic residues" evidence="5">
    <location>
        <begin position="118"/>
        <end position="140"/>
    </location>
</feature>
<dbReference type="InParanoid" id="A0A1Y2ASS9"/>
<evidence type="ECO:0000256" key="5">
    <source>
        <dbReference type="SAM" id="MobiDB-lite"/>
    </source>
</evidence>
<dbReference type="AlphaFoldDB" id="A0A1Y2ASS9"/>
<dbReference type="EMBL" id="MCFC01000059">
    <property type="protein sequence ID" value="ORY25257.1"/>
    <property type="molecule type" value="Genomic_DNA"/>
</dbReference>
<feature type="domain" description="G-patch" evidence="7">
    <location>
        <begin position="773"/>
        <end position="819"/>
    </location>
</feature>
<dbReference type="SMART" id="SM00443">
    <property type="entry name" value="G_patch"/>
    <property type="match status" value="1"/>
</dbReference>
<feature type="compositionally biased region" description="Low complexity" evidence="5">
    <location>
        <begin position="703"/>
        <end position="712"/>
    </location>
</feature>
<feature type="region of interest" description="Disordered" evidence="5">
    <location>
        <begin position="743"/>
        <end position="775"/>
    </location>
</feature>
<keyword evidence="2 4" id="KW-0694">RNA-binding</keyword>
<evidence type="ECO:0008006" key="10">
    <source>
        <dbReference type="Google" id="ProtNLM"/>
    </source>
</evidence>
<dbReference type="PROSITE" id="PS50174">
    <property type="entry name" value="G_PATCH"/>
    <property type="match status" value="1"/>
</dbReference>
<dbReference type="GO" id="GO:0003723">
    <property type="term" value="F:RNA binding"/>
    <property type="evidence" value="ECO:0007669"/>
    <property type="project" value="UniProtKB-UniRule"/>
</dbReference>
<feature type="compositionally biased region" description="Polar residues" evidence="5">
    <location>
        <begin position="497"/>
        <end position="514"/>
    </location>
</feature>
<proteinExistence type="predicted"/>
<protein>
    <recommendedName>
        <fullName evidence="10">G-patch domain-containing protein</fullName>
    </recommendedName>
</protein>
<dbReference type="InterPro" id="IPR000467">
    <property type="entry name" value="G_patch_dom"/>
</dbReference>
<dbReference type="FunCoup" id="A0A1Y2ASS9">
    <property type="interactions" value="617"/>
</dbReference>
<comment type="caution">
    <text evidence="8">The sequence shown here is derived from an EMBL/GenBank/DDBJ whole genome shotgun (WGS) entry which is preliminary data.</text>
</comment>
<dbReference type="Pfam" id="PF01585">
    <property type="entry name" value="G-patch"/>
    <property type="match status" value="1"/>
</dbReference>
<dbReference type="Gene3D" id="3.30.70.330">
    <property type="match status" value="2"/>
</dbReference>
<dbReference type="PANTHER" id="PTHR13948">
    <property type="entry name" value="RNA-BINDING PROTEIN"/>
    <property type="match status" value="1"/>
</dbReference>
<sequence>MSYRPRSRSPPPYRQRHYSPSRPFSRSPSPPRRYDSLPPVRDARYPDARPPPPPPRRYEDDYPPRRPEDDYPPRRYEDQFPPRRYDDEYPPRRNQDEYPPRRDQDARGFVQDRYIPPPRDRDRREDYGYAGGDRDREEVPPRGQASRSVEPQWERGRDVEELGEGRSSQAGGEGSKKGAKGPSVPSRDVIFLGLDPELTDSDLMGYLRTEHDCLVDSVKIVRDKFTGASKFFGFAQFADIEGAEEFVNNNWPAVLMPALYAHSDPRKVKIDFSTPQGVPNDSSAQTVGPSSFRYDRPLSDGMRDIGPPGPGKRVLLLRGLDYHASANEVARRLGQEVARMLGKQGREREAEKTVCRVVLIVDRESRSSWGFAFVELVTAELAAAMLPFLLNPASQPQGFCIHQRPVAVSFVNPGTFIATPAGPLGAEFLVQSCRNGGIGSEVIDNPDGEWVAYWHEKAGALELVPGGAPTVMLNGELEPMSAEIKMFLGSLAGRPAPSSQAAGPQGSTPGVAISGQTAPISISMTAMQPIKIGLKLDNEGIVPISGSKRAFVDEEDDAIGKDTVLLSRTKGVASIIGPSSRKVAKNIDKWNTKKTELKAPVVRDVNAPPKGLSGANAALGTRVPQPVASGSKSPSVPKVDSFDYTDTVTLASSGKVACLLCQRQFKTEEMLKKHNAQSELHKTNLLDAAVREAGQKRKNAAFGSGVEGSTTEEGPKYRDRAAERRIAFNQPDRPDPAEVLAAQAPSKQRKFEGPKPAPPGAAAEPSLEPGKDEANKGNQLLAKMGWKSGTGLGVAGEGRVEPVMVQQFENRAGLGAAKGHDAASWQGPGGFQRRALDMVSGVVVVVVLRARDGVR</sequence>
<dbReference type="InterPro" id="IPR035979">
    <property type="entry name" value="RBD_domain_sf"/>
</dbReference>
<dbReference type="STRING" id="71784.A0A1Y2ASS9"/>
<feature type="region of interest" description="Disordered" evidence="5">
    <location>
        <begin position="696"/>
        <end position="718"/>
    </location>
</feature>
<feature type="region of interest" description="Disordered" evidence="5">
    <location>
        <begin position="495"/>
        <end position="514"/>
    </location>
</feature>
<evidence type="ECO:0000259" key="6">
    <source>
        <dbReference type="PROSITE" id="PS50102"/>
    </source>
</evidence>
<evidence type="ECO:0000313" key="8">
    <source>
        <dbReference type="EMBL" id="ORY25257.1"/>
    </source>
</evidence>
<accession>A0A1Y2ASS9</accession>
<dbReference type="PANTHER" id="PTHR13948:SF3">
    <property type="entry name" value="FI21118P1"/>
    <property type="match status" value="1"/>
</dbReference>
<evidence type="ECO:0000313" key="9">
    <source>
        <dbReference type="Proteomes" id="UP000193986"/>
    </source>
</evidence>
<gene>
    <name evidence="8" type="ORF">BCR39DRAFT_292207</name>
</gene>
<feature type="compositionally biased region" description="Basic and acidic residues" evidence="5">
    <location>
        <begin position="152"/>
        <end position="164"/>
    </location>
</feature>
<dbReference type="PROSITE" id="PS50102">
    <property type="entry name" value="RRM"/>
    <property type="match status" value="1"/>
</dbReference>
<evidence type="ECO:0000256" key="1">
    <source>
        <dbReference type="ARBA" id="ARBA00004123"/>
    </source>
</evidence>
<evidence type="ECO:0000256" key="4">
    <source>
        <dbReference type="PROSITE-ProRule" id="PRU00176"/>
    </source>
</evidence>
<name>A0A1Y2ASS9_9TREE</name>
<evidence type="ECO:0000259" key="7">
    <source>
        <dbReference type="PROSITE" id="PS50174"/>
    </source>
</evidence>
<dbReference type="GO" id="GO:0005634">
    <property type="term" value="C:nucleus"/>
    <property type="evidence" value="ECO:0007669"/>
    <property type="project" value="UniProtKB-SubCell"/>
</dbReference>
<dbReference type="SUPFAM" id="SSF54928">
    <property type="entry name" value="RNA-binding domain, RBD"/>
    <property type="match status" value="1"/>
</dbReference>
<reference evidence="8 9" key="1">
    <citation type="submission" date="2016-07" db="EMBL/GenBank/DDBJ databases">
        <title>Pervasive Adenine N6-methylation of Active Genes in Fungi.</title>
        <authorList>
            <consortium name="DOE Joint Genome Institute"/>
            <person name="Mondo S.J."/>
            <person name="Dannebaum R.O."/>
            <person name="Kuo R.C."/>
            <person name="Labutti K."/>
            <person name="Haridas S."/>
            <person name="Kuo A."/>
            <person name="Salamov A."/>
            <person name="Ahrendt S.R."/>
            <person name="Lipzen A."/>
            <person name="Sullivan W."/>
            <person name="Andreopoulos W.B."/>
            <person name="Clum A."/>
            <person name="Lindquist E."/>
            <person name="Daum C."/>
            <person name="Ramamoorthy G.K."/>
            <person name="Gryganskyi A."/>
            <person name="Culley D."/>
            <person name="Magnuson J.K."/>
            <person name="James T.Y."/>
            <person name="O'Malley M.A."/>
            <person name="Stajich J.E."/>
            <person name="Spatafora J.W."/>
            <person name="Visel A."/>
            <person name="Grigoriev I.V."/>
        </authorList>
    </citation>
    <scope>NUCLEOTIDE SEQUENCE [LARGE SCALE GENOMIC DNA]</scope>
    <source>
        <strain evidence="8 9">68-887.2</strain>
    </source>
</reference>
<feature type="compositionally biased region" description="Basic and acidic residues" evidence="5">
    <location>
        <begin position="56"/>
        <end position="106"/>
    </location>
</feature>
<dbReference type="InterPro" id="IPR000504">
    <property type="entry name" value="RRM_dom"/>
</dbReference>
<dbReference type="Proteomes" id="UP000193986">
    <property type="component" value="Unassembled WGS sequence"/>
</dbReference>
<evidence type="ECO:0000256" key="3">
    <source>
        <dbReference type="ARBA" id="ARBA00023242"/>
    </source>
</evidence>
<keyword evidence="3" id="KW-0539">Nucleus</keyword>
<feature type="domain" description="RRM" evidence="6">
    <location>
        <begin position="187"/>
        <end position="275"/>
    </location>
</feature>